<feature type="transmembrane region" description="Helical" evidence="1">
    <location>
        <begin position="37"/>
        <end position="59"/>
    </location>
</feature>
<name>A0A917HDA5_9BACL</name>
<reference evidence="2 3" key="1">
    <citation type="journal article" date="2014" name="Int. J. Syst. Evol. Microbiol.">
        <title>Complete genome sequence of Corynebacterium casei LMG S-19264T (=DSM 44701T), isolated from a smear-ripened cheese.</title>
        <authorList>
            <consortium name="US DOE Joint Genome Institute (JGI-PGF)"/>
            <person name="Walter F."/>
            <person name="Albersmeier A."/>
            <person name="Kalinowski J."/>
            <person name="Ruckert C."/>
        </authorList>
    </citation>
    <scope>NUCLEOTIDE SEQUENCE [LARGE SCALE GENOMIC DNA]</scope>
    <source>
        <strain evidence="2 3">CGMCC 1.15286</strain>
    </source>
</reference>
<proteinExistence type="predicted"/>
<keyword evidence="1" id="KW-0472">Membrane</keyword>
<gene>
    <name evidence="2" type="ORF">GCM10010918_33760</name>
</gene>
<dbReference type="Proteomes" id="UP000600247">
    <property type="component" value="Unassembled WGS sequence"/>
</dbReference>
<comment type="caution">
    <text evidence="2">The sequence shown here is derived from an EMBL/GenBank/DDBJ whole genome shotgun (WGS) entry which is preliminary data.</text>
</comment>
<keyword evidence="1" id="KW-0812">Transmembrane</keyword>
<sequence>MKGKGRHVLYLIGAIAMLVYALPKLDLGAPWGLTSTFGMIWVGFALIVIAAHFNALLLINEAKRKELERIRRAKKRMWERQLQGVVAGRSRDRVKG</sequence>
<evidence type="ECO:0000313" key="2">
    <source>
        <dbReference type="EMBL" id="GGG74835.1"/>
    </source>
</evidence>
<organism evidence="2 3">
    <name type="scientific">Paenibacillus radicis</name>
    <name type="common">ex Gao et al. 2016</name>
    <dbReference type="NCBI Taxonomy" id="1737354"/>
    <lineage>
        <taxon>Bacteria</taxon>
        <taxon>Bacillati</taxon>
        <taxon>Bacillota</taxon>
        <taxon>Bacilli</taxon>
        <taxon>Bacillales</taxon>
        <taxon>Paenibacillaceae</taxon>
        <taxon>Paenibacillus</taxon>
    </lineage>
</organism>
<accession>A0A917HDA5</accession>
<keyword evidence="3" id="KW-1185">Reference proteome</keyword>
<evidence type="ECO:0000313" key="3">
    <source>
        <dbReference type="Proteomes" id="UP000600247"/>
    </source>
</evidence>
<evidence type="ECO:0008006" key="4">
    <source>
        <dbReference type="Google" id="ProtNLM"/>
    </source>
</evidence>
<evidence type="ECO:0000256" key="1">
    <source>
        <dbReference type="SAM" id="Phobius"/>
    </source>
</evidence>
<feature type="transmembrane region" description="Helical" evidence="1">
    <location>
        <begin position="7"/>
        <end position="25"/>
    </location>
</feature>
<dbReference type="EMBL" id="BMHY01000006">
    <property type="protein sequence ID" value="GGG74835.1"/>
    <property type="molecule type" value="Genomic_DNA"/>
</dbReference>
<keyword evidence="1" id="KW-1133">Transmembrane helix</keyword>
<dbReference type="RefSeq" id="WP_188890376.1">
    <property type="nucleotide sequence ID" value="NZ_BMHY01000006.1"/>
</dbReference>
<protein>
    <recommendedName>
        <fullName evidence="4">2TM domain-containing protein</fullName>
    </recommendedName>
</protein>
<dbReference type="AlphaFoldDB" id="A0A917HDA5"/>